<evidence type="ECO:0000313" key="2">
    <source>
        <dbReference type="WBParaSite" id="ES5_v2.g29449.t1"/>
    </source>
</evidence>
<accession>A0AC34GIH3</accession>
<organism evidence="1 2">
    <name type="scientific">Panagrolaimus sp. ES5</name>
    <dbReference type="NCBI Taxonomy" id="591445"/>
    <lineage>
        <taxon>Eukaryota</taxon>
        <taxon>Metazoa</taxon>
        <taxon>Ecdysozoa</taxon>
        <taxon>Nematoda</taxon>
        <taxon>Chromadorea</taxon>
        <taxon>Rhabditida</taxon>
        <taxon>Tylenchina</taxon>
        <taxon>Panagrolaimomorpha</taxon>
        <taxon>Panagrolaimoidea</taxon>
        <taxon>Panagrolaimidae</taxon>
        <taxon>Panagrolaimus</taxon>
    </lineage>
</organism>
<dbReference type="Proteomes" id="UP000887579">
    <property type="component" value="Unplaced"/>
</dbReference>
<name>A0AC34GIH3_9BILA</name>
<protein>
    <submittedName>
        <fullName evidence="2">FHA domain-containing protein</fullName>
    </submittedName>
</protein>
<sequence>EKESSVSFYSPPDFALPPPKTVEYRIKFINGAPDSRGWNIERRNAQTFVSIGREPPVDLDFQHESISRKHCILQYGNGSSGPGFYLYDLGSSHGTFIDDEKIESKVYIFLEEGSKVRIGHAKKYEFSLTSTITEIDQNAEDQKVNYSPPQWRLPVPEELNYQLEIISNGSIERYITLKNVLKDQSYATIGKPNNATTVTIIDKHPSVSRLHAVLQFGLLGKKY</sequence>
<reference evidence="2" key="1">
    <citation type="submission" date="2022-11" db="UniProtKB">
        <authorList>
            <consortium name="WormBaseParasite"/>
        </authorList>
    </citation>
    <scope>IDENTIFICATION</scope>
</reference>
<proteinExistence type="predicted"/>
<dbReference type="WBParaSite" id="ES5_v2.g29449.t1">
    <property type="protein sequence ID" value="ES5_v2.g29449.t1"/>
    <property type="gene ID" value="ES5_v2.g29449"/>
</dbReference>
<evidence type="ECO:0000313" key="1">
    <source>
        <dbReference type="Proteomes" id="UP000887579"/>
    </source>
</evidence>